<gene>
    <name evidence="7" type="ORF">HNR02_004977</name>
</gene>
<dbReference type="InterPro" id="IPR036259">
    <property type="entry name" value="MFS_trans_sf"/>
</dbReference>
<comment type="subcellular location">
    <subcellularLocation>
        <location evidence="1">Cell membrane</location>
        <topology evidence="1">Multi-pass membrane protein</topology>
    </subcellularLocation>
</comment>
<feature type="transmembrane region" description="Helical" evidence="5">
    <location>
        <begin position="33"/>
        <end position="57"/>
    </location>
</feature>
<evidence type="ECO:0000313" key="8">
    <source>
        <dbReference type="Proteomes" id="UP000549616"/>
    </source>
</evidence>
<accession>A0A853BA53</accession>
<dbReference type="InterPro" id="IPR005829">
    <property type="entry name" value="Sugar_transporter_CS"/>
</dbReference>
<proteinExistence type="predicted"/>
<dbReference type="GO" id="GO:0005886">
    <property type="term" value="C:plasma membrane"/>
    <property type="evidence" value="ECO:0007669"/>
    <property type="project" value="UniProtKB-SubCell"/>
</dbReference>
<feature type="transmembrane region" description="Helical" evidence="5">
    <location>
        <begin position="424"/>
        <end position="444"/>
    </location>
</feature>
<reference evidence="7 8" key="1">
    <citation type="submission" date="2020-07" db="EMBL/GenBank/DDBJ databases">
        <title>Sequencing the genomes of 1000 actinobacteria strains.</title>
        <authorList>
            <person name="Klenk H.-P."/>
        </authorList>
    </citation>
    <scope>NUCLEOTIDE SEQUENCE [LARGE SCALE GENOMIC DNA]</scope>
    <source>
        <strain evidence="7 8">DSM 104006</strain>
    </source>
</reference>
<feature type="transmembrane region" description="Helical" evidence="5">
    <location>
        <begin position="158"/>
        <end position="183"/>
    </location>
</feature>
<feature type="transmembrane region" description="Helical" evidence="5">
    <location>
        <begin position="334"/>
        <end position="353"/>
    </location>
</feature>
<feature type="transmembrane region" description="Helical" evidence="5">
    <location>
        <begin position="101"/>
        <end position="118"/>
    </location>
</feature>
<feature type="domain" description="Major facilitator superfamily (MFS) profile" evidence="6">
    <location>
        <begin position="35"/>
        <end position="448"/>
    </location>
</feature>
<protein>
    <submittedName>
        <fullName evidence="7">Benzoate transport</fullName>
    </submittedName>
</protein>
<dbReference type="InterPro" id="IPR020846">
    <property type="entry name" value="MFS_dom"/>
</dbReference>
<feature type="transmembrane region" description="Helical" evidence="5">
    <location>
        <begin position="270"/>
        <end position="289"/>
    </location>
</feature>
<feature type="transmembrane region" description="Helical" evidence="5">
    <location>
        <begin position="69"/>
        <end position="89"/>
    </location>
</feature>
<feature type="transmembrane region" description="Helical" evidence="5">
    <location>
        <begin position="189"/>
        <end position="209"/>
    </location>
</feature>
<dbReference type="AlphaFoldDB" id="A0A853BA53"/>
<keyword evidence="8" id="KW-1185">Reference proteome</keyword>
<keyword evidence="2 5" id="KW-0812">Transmembrane</keyword>
<dbReference type="PANTHER" id="PTHR23508:SF10">
    <property type="entry name" value="CARBOXYLIC ACID TRANSPORTER PROTEIN HOMOLOG"/>
    <property type="match status" value="1"/>
</dbReference>
<organism evidence="7 8">
    <name type="scientific">Amycolatopsis endophytica</name>
    <dbReference type="NCBI Taxonomy" id="860233"/>
    <lineage>
        <taxon>Bacteria</taxon>
        <taxon>Bacillati</taxon>
        <taxon>Actinomycetota</taxon>
        <taxon>Actinomycetes</taxon>
        <taxon>Pseudonocardiales</taxon>
        <taxon>Pseudonocardiaceae</taxon>
        <taxon>Amycolatopsis</taxon>
    </lineage>
</organism>
<dbReference type="PROSITE" id="PS50850">
    <property type="entry name" value="MFS"/>
    <property type="match status" value="1"/>
</dbReference>
<evidence type="ECO:0000256" key="1">
    <source>
        <dbReference type="ARBA" id="ARBA00004651"/>
    </source>
</evidence>
<dbReference type="PROSITE" id="PS00216">
    <property type="entry name" value="SUGAR_TRANSPORT_1"/>
    <property type="match status" value="1"/>
</dbReference>
<dbReference type="GO" id="GO:0046943">
    <property type="term" value="F:carboxylic acid transmembrane transporter activity"/>
    <property type="evidence" value="ECO:0007669"/>
    <property type="project" value="TreeGrafter"/>
</dbReference>
<dbReference type="RefSeq" id="WP_246338631.1">
    <property type="nucleotide sequence ID" value="NZ_JACCFK010000001.1"/>
</dbReference>
<evidence type="ECO:0000256" key="2">
    <source>
        <dbReference type="ARBA" id="ARBA00022692"/>
    </source>
</evidence>
<dbReference type="PROSITE" id="PS00217">
    <property type="entry name" value="SUGAR_TRANSPORT_2"/>
    <property type="match status" value="1"/>
</dbReference>
<dbReference type="EMBL" id="JACCFK010000001">
    <property type="protein sequence ID" value="NYI91654.1"/>
    <property type="molecule type" value="Genomic_DNA"/>
</dbReference>
<dbReference type="SUPFAM" id="SSF103473">
    <property type="entry name" value="MFS general substrate transporter"/>
    <property type="match status" value="1"/>
</dbReference>
<keyword evidence="3 5" id="KW-1133">Transmembrane helix</keyword>
<dbReference type="CDD" id="cd17365">
    <property type="entry name" value="MFS_PcaK_like"/>
    <property type="match status" value="1"/>
</dbReference>
<evidence type="ECO:0000313" key="7">
    <source>
        <dbReference type="EMBL" id="NYI91654.1"/>
    </source>
</evidence>
<evidence type="ECO:0000259" key="6">
    <source>
        <dbReference type="PROSITE" id="PS50850"/>
    </source>
</evidence>
<name>A0A853BA53_9PSEU</name>
<dbReference type="InterPro" id="IPR011701">
    <property type="entry name" value="MFS"/>
</dbReference>
<evidence type="ECO:0000256" key="3">
    <source>
        <dbReference type="ARBA" id="ARBA00022989"/>
    </source>
</evidence>
<dbReference type="Proteomes" id="UP000549616">
    <property type="component" value="Unassembled WGS sequence"/>
</dbReference>
<sequence>MALPGLTDRRDEAGFPLNVLEEVKNSPMSRAQVGAVALCLVINLIDGFDLLVTSFVGPAITREWGLSPSAVGVLLSGGLAGMAFGGLFLAPLADRIGRRRLTLGCLALAALGMLAASASQDLGQLLVCRLVTGAAVGAMAASLPVLTSEYANHRRRGLVVALITTGYGLGSFVAGIASGLLLGPFGWRAVFVFGSAATAVLFVAGLRYLPESMDYLVARRPHHALDKLNRILASMGRASVEDLPAAPPASASRKVALDSLFRGGNALRTALVWVAFIAAQMTFYFASSWTPSLLLKAGMSNQQGISGGVLFSIGGVTGAVLLGLLVSRVGPRRLTAAYFGIGALFLILFSVSLSTLATALVVAVLVGLFLNGAISGMNVIIPNLYPAEARATALGLAVAVSRLGAVLAPLIAGFLLQAGWAPGSMFRIFAIPGVIGAFAVLLLVRFRRTPASSSSSRSGTVESAVADA</sequence>
<feature type="transmembrane region" description="Helical" evidence="5">
    <location>
        <begin position="124"/>
        <end position="146"/>
    </location>
</feature>
<dbReference type="Gene3D" id="1.20.1250.20">
    <property type="entry name" value="MFS general substrate transporter like domains"/>
    <property type="match status" value="1"/>
</dbReference>
<dbReference type="PANTHER" id="PTHR23508">
    <property type="entry name" value="CARBOXYLIC ACID TRANSPORTER PROTEIN HOMOLOG"/>
    <property type="match status" value="1"/>
</dbReference>
<feature type="transmembrane region" description="Helical" evidence="5">
    <location>
        <begin position="359"/>
        <end position="381"/>
    </location>
</feature>
<feature type="transmembrane region" description="Helical" evidence="5">
    <location>
        <begin position="393"/>
        <end position="418"/>
    </location>
</feature>
<keyword evidence="4 5" id="KW-0472">Membrane</keyword>
<dbReference type="Pfam" id="PF07690">
    <property type="entry name" value="MFS_1"/>
    <property type="match status" value="1"/>
</dbReference>
<evidence type="ECO:0000256" key="4">
    <source>
        <dbReference type="ARBA" id="ARBA00023136"/>
    </source>
</evidence>
<feature type="transmembrane region" description="Helical" evidence="5">
    <location>
        <begin position="309"/>
        <end position="327"/>
    </location>
</feature>
<evidence type="ECO:0000256" key="5">
    <source>
        <dbReference type="SAM" id="Phobius"/>
    </source>
</evidence>
<comment type="caution">
    <text evidence="7">The sequence shown here is derived from an EMBL/GenBank/DDBJ whole genome shotgun (WGS) entry which is preliminary data.</text>
</comment>